<reference evidence="2 3" key="1">
    <citation type="submission" date="2020-08" db="EMBL/GenBank/DDBJ databases">
        <authorList>
            <person name="Newling K."/>
            <person name="Davey J."/>
            <person name="Forrester S."/>
        </authorList>
    </citation>
    <scope>NUCLEOTIDE SEQUENCE [LARGE SCALE GENOMIC DNA]</scope>
    <source>
        <strain evidence="3">Crithidia deanei Carvalho (ATCC PRA-265)</strain>
    </source>
</reference>
<dbReference type="GO" id="GO:0003723">
    <property type="term" value="F:RNA binding"/>
    <property type="evidence" value="ECO:0007669"/>
    <property type="project" value="TreeGrafter"/>
</dbReference>
<protein>
    <submittedName>
        <fullName evidence="2">Uncharacterized protein</fullName>
    </submittedName>
</protein>
<dbReference type="Proteomes" id="UP000515908">
    <property type="component" value="Chromosome 19"/>
</dbReference>
<feature type="coiled-coil region" evidence="1">
    <location>
        <begin position="51"/>
        <end position="78"/>
    </location>
</feature>
<dbReference type="EMBL" id="LR877163">
    <property type="protein sequence ID" value="CAD2220877.1"/>
    <property type="molecule type" value="Genomic_DNA"/>
</dbReference>
<dbReference type="VEuPathDB" id="TriTrypDB:ADEAN_000840100"/>
<dbReference type="GO" id="GO:0016973">
    <property type="term" value="P:poly(A)+ mRNA export from nucleus"/>
    <property type="evidence" value="ECO:0007669"/>
    <property type="project" value="TreeGrafter"/>
</dbReference>
<dbReference type="InterPro" id="IPR032675">
    <property type="entry name" value="LRR_dom_sf"/>
</dbReference>
<dbReference type="AlphaFoldDB" id="A0A7G2CP42"/>
<keyword evidence="3" id="KW-1185">Reference proteome</keyword>
<dbReference type="PROSITE" id="PS51450">
    <property type="entry name" value="LRR"/>
    <property type="match status" value="1"/>
</dbReference>
<evidence type="ECO:0000313" key="2">
    <source>
        <dbReference type="EMBL" id="CAD2220877.1"/>
    </source>
</evidence>
<proteinExistence type="predicted"/>
<evidence type="ECO:0000313" key="3">
    <source>
        <dbReference type="Proteomes" id="UP000515908"/>
    </source>
</evidence>
<accession>A0A7G2CP42</accession>
<name>A0A7G2CP42_9TRYP</name>
<dbReference type="GO" id="GO:0005634">
    <property type="term" value="C:nucleus"/>
    <property type="evidence" value="ECO:0007669"/>
    <property type="project" value="TreeGrafter"/>
</dbReference>
<sequence>MLSNSRGYGRKQLRDRREQVSKLSTICPMLRKTNKCPSFNKEEAIRRRFAVEKEKEVRKKAEEMVKVHKELLADAEEGEEQDLVKESLGSIAHVTDQQRLISHFMDEIKKEPAYQQWNLEAEVAAELVRLGLRHCPYSHTAQVQASIKRGRMEKEAEQKRIVKLEDGTVVTQPQRKYPIENLIALWTAERRKVFANFTVWQKVILCLLWQKECHLPRKVVQDVRKLVTDIAEQAFLTSRRTVTYKDLTLQFPLFATEDDLETYLSSEAYENTIHEEEERIVPVVLSKPHLGVVNLSALPQIILYINQNRKRQLLRDETLLYFMEPSADGKTPVLGCHLTEKEMDVSQTQRAEELVTAVEWYFYALAKERKFNPSYDDPIYSEINGEKKKHYNARFTSSFSILRSFVMQNAKITQAEPLVTSLYKHQMHEHLLALDLSHNNLSSMRFIFLLRAHFSERLLRLSLKNNIITRKPEYQEQVRLSLPKLTSLDGESIRRPPLRFPKPLAVSSSHYAVYGGGDEKTCAPNQLTEKEYRNVMDTLARVFYIFETGYLPHTALQKARLTEDPNLPQEEELADEDNFPHRYYDPLCTFSVSLTPGVSFFNPTTMRLDREVELEETYMGMRLSMEDLREVKVFDVSMKNSSRNLVLGRTTMRRMTRGPQDCYLAYRCSLYPERMEVQHHLEGAVVSLLKIPGNSKKTKGKTGKSSSLFTTTRLDSTQYVVTIHGVMTWRVPSMRQSECLSGNYERTITFVKKQIPLQNAEWEKLHSPPLVIVSDVVLVRPTAALPLVAPTTRATRLVVQFGLEVCVDGPLLVQAVIERCTSEAAEEAALDVLVFGPPLDAPKRVEEAGDEEEVPPHVQQANKEVRKLLKTNSTEGADSSSVNFHIFSALEGRSSAEEAQHISGWGAELHTVSAELLASVVGIMNTNYTLNFQ</sequence>
<dbReference type="PANTHER" id="PTHR10662">
    <property type="entry name" value="NUCLEAR RNA EXPORT FACTOR"/>
    <property type="match status" value="1"/>
</dbReference>
<dbReference type="SUPFAM" id="SSF52058">
    <property type="entry name" value="L domain-like"/>
    <property type="match status" value="1"/>
</dbReference>
<evidence type="ECO:0000256" key="1">
    <source>
        <dbReference type="SAM" id="Coils"/>
    </source>
</evidence>
<organism evidence="2 3">
    <name type="scientific">Angomonas deanei</name>
    <dbReference type="NCBI Taxonomy" id="59799"/>
    <lineage>
        <taxon>Eukaryota</taxon>
        <taxon>Discoba</taxon>
        <taxon>Euglenozoa</taxon>
        <taxon>Kinetoplastea</taxon>
        <taxon>Metakinetoplastina</taxon>
        <taxon>Trypanosomatida</taxon>
        <taxon>Trypanosomatidae</taxon>
        <taxon>Strigomonadinae</taxon>
        <taxon>Angomonas</taxon>
    </lineage>
</organism>
<dbReference type="InterPro" id="IPR001611">
    <property type="entry name" value="Leu-rich_rpt"/>
</dbReference>
<dbReference type="PANTHER" id="PTHR10662:SF48">
    <property type="entry name" value="LEUCINE-RICH REPEAT PROTEIN (LRRP)"/>
    <property type="match status" value="1"/>
</dbReference>
<gene>
    <name evidence="2" type="ORF">ADEAN_000840100</name>
</gene>
<dbReference type="Gene3D" id="3.80.10.10">
    <property type="entry name" value="Ribonuclease Inhibitor"/>
    <property type="match status" value="1"/>
</dbReference>
<dbReference type="InterPro" id="IPR030217">
    <property type="entry name" value="NXF_fam"/>
</dbReference>
<keyword evidence="1" id="KW-0175">Coiled coil</keyword>